<protein>
    <recommendedName>
        <fullName evidence="4">Putative glucose-6-phosphate 1-epimerase</fullName>
        <ecNumber evidence="4">5.1.3.15</ecNumber>
    </recommendedName>
</protein>
<feature type="active site" evidence="5">
    <location>
        <position position="262"/>
    </location>
</feature>
<dbReference type="GO" id="GO:0005737">
    <property type="term" value="C:cytoplasm"/>
    <property type="evidence" value="ECO:0007669"/>
    <property type="project" value="TreeGrafter"/>
</dbReference>
<evidence type="ECO:0000256" key="4">
    <source>
        <dbReference type="PIRNR" id="PIRNR016020"/>
    </source>
</evidence>
<dbReference type="GO" id="GO:0047938">
    <property type="term" value="F:glucose-6-phosphate 1-epimerase activity"/>
    <property type="evidence" value="ECO:0007669"/>
    <property type="project" value="UniProtKB-UniRule"/>
</dbReference>
<dbReference type="EMBL" id="FOHK01000002">
    <property type="protein sequence ID" value="SES81047.1"/>
    <property type="molecule type" value="Genomic_DNA"/>
</dbReference>
<dbReference type="GO" id="GO:0005975">
    <property type="term" value="P:carbohydrate metabolic process"/>
    <property type="evidence" value="ECO:0007669"/>
    <property type="project" value="InterPro"/>
</dbReference>
<gene>
    <name evidence="6" type="ORF">SAMN05660429_00451</name>
</gene>
<comment type="similarity">
    <text evidence="2 4">Belongs to the glucose-6-phosphate 1-epimerase family.</text>
</comment>
<dbReference type="Gene3D" id="2.70.98.10">
    <property type="match status" value="1"/>
</dbReference>
<name>A0A1H9ZIY1_THASX</name>
<keyword evidence="3 4" id="KW-0413">Isomerase</keyword>
<dbReference type="PIRSF" id="PIRSF016020">
    <property type="entry name" value="PHexose_mutarotase"/>
    <property type="match status" value="1"/>
</dbReference>
<feature type="active site" evidence="5">
    <location>
        <position position="161"/>
    </location>
</feature>
<dbReference type="SUPFAM" id="SSF74650">
    <property type="entry name" value="Galactose mutarotase-like"/>
    <property type="match status" value="1"/>
</dbReference>
<dbReference type="EC" id="5.1.3.15" evidence="4"/>
<comment type="catalytic activity">
    <reaction evidence="1">
        <text>alpha-D-glucose 6-phosphate = beta-D-glucose 6-phosphate</text>
        <dbReference type="Rhea" id="RHEA:16249"/>
        <dbReference type="ChEBI" id="CHEBI:58225"/>
        <dbReference type="ChEBI" id="CHEBI:58247"/>
        <dbReference type="EC" id="5.1.3.15"/>
    </reaction>
</comment>
<dbReference type="STRING" id="349064.SAMN05660429_00451"/>
<evidence type="ECO:0000256" key="5">
    <source>
        <dbReference type="PIRSR" id="PIRSR016020-1"/>
    </source>
</evidence>
<evidence type="ECO:0000256" key="1">
    <source>
        <dbReference type="ARBA" id="ARBA00001096"/>
    </source>
</evidence>
<evidence type="ECO:0000256" key="2">
    <source>
        <dbReference type="ARBA" id="ARBA00005866"/>
    </source>
</evidence>
<evidence type="ECO:0000256" key="3">
    <source>
        <dbReference type="ARBA" id="ARBA00023235"/>
    </source>
</evidence>
<dbReference type="PANTHER" id="PTHR11122:SF13">
    <property type="entry name" value="GLUCOSE-6-PHOSPHATE 1-EPIMERASE"/>
    <property type="match status" value="1"/>
</dbReference>
<proteinExistence type="inferred from homology"/>
<organism evidence="6 7">
    <name type="scientific">Thalassotalea agarivorans</name>
    <name type="common">Thalassomonas agarivorans</name>
    <dbReference type="NCBI Taxonomy" id="349064"/>
    <lineage>
        <taxon>Bacteria</taxon>
        <taxon>Pseudomonadati</taxon>
        <taxon>Pseudomonadota</taxon>
        <taxon>Gammaproteobacteria</taxon>
        <taxon>Alteromonadales</taxon>
        <taxon>Colwelliaceae</taxon>
        <taxon>Thalassotalea</taxon>
    </lineage>
</organism>
<dbReference type="Pfam" id="PF01263">
    <property type="entry name" value="Aldose_epim"/>
    <property type="match status" value="1"/>
</dbReference>
<accession>A0A1H9ZIY1</accession>
<sequence>MTKSDVGEIVQTTLAEGFEALVVKHQHCNATISLYGGQILQWHPSEHKPVLWLSDTAIYQKNKGIRGGIPVCWPWFSGTLPNAGAHGFARTATWQLKSADINSDCVEIVLTLAGNSENPHWPHSYSLTQTIILGKELSQRIDFTVEDETSHAMVPLSNAFHTYFSVSHTDNVTVPVLDNQRYDCKVTWQDGLVNPLKNVTGFIDRIYYQQTAATIVDHKWQRKITVEPLNTQQMVLWNPGKEKVGEFNDIHPNGETEYVCLEPANAFLSEIEVNKRYSIGQTIRVTAI</sequence>
<dbReference type="RefSeq" id="WP_177168829.1">
    <property type="nucleotide sequence ID" value="NZ_AP027363.1"/>
</dbReference>
<reference evidence="6 7" key="1">
    <citation type="submission" date="2016-10" db="EMBL/GenBank/DDBJ databases">
        <authorList>
            <person name="de Groot N.N."/>
        </authorList>
    </citation>
    <scope>NUCLEOTIDE SEQUENCE [LARGE SCALE GENOMIC DNA]</scope>
    <source>
        <strain evidence="6 7">DSM 19706</strain>
    </source>
</reference>
<dbReference type="GO" id="GO:0030246">
    <property type="term" value="F:carbohydrate binding"/>
    <property type="evidence" value="ECO:0007669"/>
    <property type="project" value="UniProtKB-UniRule"/>
</dbReference>
<dbReference type="InterPro" id="IPR014718">
    <property type="entry name" value="GH-type_carb-bd"/>
</dbReference>
<dbReference type="InterPro" id="IPR025532">
    <property type="entry name" value="G6P_1-epimerase"/>
</dbReference>
<dbReference type="CDD" id="cd09020">
    <property type="entry name" value="D-hex-6-P-epi_like"/>
    <property type="match status" value="1"/>
</dbReference>
<evidence type="ECO:0000313" key="6">
    <source>
        <dbReference type="EMBL" id="SES81047.1"/>
    </source>
</evidence>
<keyword evidence="7" id="KW-1185">Reference proteome</keyword>
<evidence type="ECO:0000313" key="7">
    <source>
        <dbReference type="Proteomes" id="UP000199308"/>
    </source>
</evidence>
<dbReference type="Proteomes" id="UP000199308">
    <property type="component" value="Unassembled WGS sequence"/>
</dbReference>
<dbReference type="InterPro" id="IPR011013">
    <property type="entry name" value="Gal_mutarotase_sf_dom"/>
</dbReference>
<dbReference type="AlphaFoldDB" id="A0A1H9ZIY1"/>
<dbReference type="PANTHER" id="PTHR11122">
    <property type="entry name" value="APOSPORY-ASSOCIATED PROTEIN C-RELATED"/>
    <property type="match status" value="1"/>
</dbReference>
<dbReference type="InterPro" id="IPR008183">
    <property type="entry name" value="Aldose_1/G6P_1-epimerase"/>
</dbReference>